<dbReference type="Gene3D" id="3.30.1330.10">
    <property type="entry name" value="PurM-like, N-terminal domain"/>
    <property type="match status" value="2"/>
</dbReference>
<evidence type="ECO:0000256" key="3">
    <source>
        <dbReference type="ARBA" id="ARBA00022723"/>
    </source>
</evidence>
<dbReference type="InterPro" id="IPR016188">
    <property type="entry name" value="PurM-like_N"/>
</dbReference>
<dbReference type="Gene3D" id="3.30.1280.10">
    <property type="entry name" value="Phosphoribosylformylglycinamidine synthase subunit PurS"/>
    <property type="match status" value="1"/>
</dbReference>
<dbReference type="GO" id="GO:0006189">
    <property type="term" value="P:'de novo' IMP biosynthetic process"/>
    <property type="evidence" value="ECO:0007669"/>
    <property type="project" value="InterPro"/>
</dbReference>
<sequence>MRSDPQGPARRLVIHSIGPDPRAESVRSGAKSLLLPDLGAVQVAQIVWCSTPLADDERCRLTDFLVDPLLQTAQWGWVEPLGQTVEVAYLPGVTDSEAREVQRAALILGIEVGEVATGRLYEVQVPVAPDALDSLVRRLLANPVVERWSVSGPVLPPLGTRGAVAPTVERFVLGDQAALATLNLDRAMALDPEELLAVRDYFAREARTPTDVELEMIAQTWSEHCAHKTFRARLLDESGVEFRPLLQRIRDTTDQIASPHVVSAFVGNAGIVTYDGVTTLALKCETHNHPSAVEPFGGANTGVGGVIRDILGAAHDPIVCTDILCFGPLNLAPALLPAGSLHPRRIHDGVISGVADYGNKIGLPTIAGAVLYDEGYVANPLVFAGCIGRSTLDAPVLSGPHTGDSVIVMGGRTGRDGIRGATFSSLAMDATTGEVAGASVQIGDPLTERLVMEALRECVGMYSAITDCGAGGLSSAVGEMAEGIGATCELDRVPLKYHGLAPWEIWLSESQERMVLAARDPEPIRKVCERFGIDSAVIGTFTGSGRIVVTSGDAVVCDLDTSFLHDGRPQRTMVFRRPLRSQGGPSKASVPVPLAETLLLLLAHPNICSRSSVVHRYDHEIGGATVVRPLTGHRNEGHSDGTVWIDPRADEGFAVGIGVNPWYGLADPMEMGRLVVDEAIRNAVASGADPSRVTLLDNFSWGDPRDPEVLGQLWATVEGMCEASNAFGAPFVSGKDSLNNAWTGTDGVRTSIPPTLVVTAVAAVHADHVVTSDLKESGNALVLLGRTESAFGGSHVNLLLGTGGGAVPRADEFAPARYLRLHEAMSTGLVRSCHDCSEGGLAVTVAEMCIAGGFGAHIDVLPTDDAITAWFSESSGRLVVEVRRGDLERFLDLMEIDALVIGEVTADPVLRMAGGIPVPLANLAAAWSGGTS</sequence>
<feature type="domain" description="PurM-like N-terminal" evidence="8">
    <location>
        <begin position="651"/>
        <end position="762"/>
    </location>
</feature>
<dbReference type="InterPro" id="IPR036676">
    <property type="entry name" value="PurM-like_C_sf"/>
</dbReference>
<organism evidence="13">
    <name type="scientific">freshwater metagenome</name>
    <dbReference type="NCBI Taxonomy" id="449393"/>
    <lineage>
        <taxon>unclassified sequences</taxon>
        <taxon>metagenomes</taxon>
        <taxon>ecological metagenomes</taxon>
    </lineage>
</organism>
<dbReference type="Pfam" id="PF18072">
    <property type="entry name" value="FGAR-AT_linker"/>
    <property type="match status" value="1"/>
</dbReference>
<evidence type="ECO:0000256" key="7">
    <source>
        <dbReference type="ARBA" id="ARBA00022842"/>
    </source>
</evidence>
<dbReference type="PANTHER" id="PTHR43555">
    <property type="entry name" value="PHOSPHORIBOSYLFORMYLGLYCINAMIDINE SYNTHASE SUBUNIT PURL"/>
    <property type="match status" value="1"/>
</dbReference>
<dbReference type="HAMAP" id="MF_00420">
    <property type="entry name" value="PurL_2"/>
    <property type="match status" value="1"/>
</dbReference>
<dbReference type="InterPro" id="IPR003850">
    <property type="entry name" value="PurS"/>
</dbReference>
<protein>
    <submittedName>
        <fullName evidence="13">Unannotated protein</fullName>
    </submittedName>
</protein>
<evidence type="ECO:0000313" key="13">
    <source>
        <dbReference type="EMBL" id="CAB4877784.1"/>
    </source>
</evidence>
<keyword evidence="5" id="KW-0658">Purine biosynthesis</keyword>
<evidence type="ECO:0000313" key="12">
    <source>
        <dbReference type="EMBL" id="CAB4772381.1"/>
    </source>
</evidence>
<evidence type="ECO:0000259" key="9">
    <source>
        <dbReference type="Pfam" id="PF02769"/>
    </source>
</evidence>
<keyword evidence="4" id="KW-0547">Nucleotide-binding</keyword>
<dbReference type="NCBIfam" id="TIGR01736">
    <property type="entry name" value="FGAM_synth_II"/>
    <property type="match status" value="1"/>
</dbReference>
<proteinExistence type="inferred from homology"/>
<evidence type="ECO:0000256" key="1">
    <source>
        <dbReference type="ARBA" id="ARBA00022490"/>
    </source>
</evidence>
<feature type="domain" description="Phosphoribosylformylglycinamidine synthase linker" evidence="10">
    <location>
        <begin position="179"/>
        <end position="228"/>
    </location>
</feature>
<dbReference type="Gene3D" id="3.90.650.10">
    <property type="entry name" value="PurM-like C-terminal domain"/>
    <property type="match status" value="2"/>
</dbReference>
<feature type="domain" description="PurM-like C-terminal" evidence="9">
    <location>
        <begin position="403"/>
        <end position="550"/>
    </location>
</feature>
<feature type="domain" description="PurM-like N-terminal" evidence="8">
    <location>
        <begin position="268"/>
        <end position="389"/>
    </location>
</feature>
<dbReference type="SUPFAM" id="SSF55326">
    <property type="entry name" value="PurM N-terminal domain-like"/>
    <property type="match status" value="2"/>
</dbReference>
<dbReference type="SUPFAM" id="SSF82697">
    <property type="entry name" value="PurS-like"/>
    <property type="match status" value="1"/>
</dbReference>
<evidence type="ECO:0000313" key="11">
    <source>
        <dbReference type="EMBL" id="CAB4716095.1"/>
    </source>
</evidence>
<keyword evidence="3" id="KW-0479">Metal-binding</keyword>
<accession>A0A6J7EAD1</accession>
<keyword evidence="1" id="KW-0963">Cytoplasm</keyword>
<dbReference type="AlphaFoldDB" id="A0A6J7EAD1"/>
<evidence type="ECO:0000256" key="6">
    <source>
        <dbReference type="ARBA" id="ARBA00022840"/>
    </source>
</evidence>
<evidence type="ECO:0000259" key="8">
    <source>
        <dbReference type="Pfam" id="PF00586"/>
    </source>
</evidence>
<keyword evidence="7" id="KW-0460">Magnesium</keyword>
<evidence type="ECO:0000256" key="4">
    <source>
        <dbReference type="ARBA" id="ARBA00022741"/>
    </source>
</evidence>
<name>A0A6J7EAD1_9ZZZZ</name>
<dbReference type="Gene3D" id="1.10.8.750">
    <property type="entry name" value="Phosphoribosylformylglycinamidine synthase, linker domain"/>
    <property type="match status" value="1"/>
</dbReference>
<dbReference type="CDD" id="cd02203">
    <property type="entry name" value="PurL_repeat1"/>
    <property type="match status" value="1"/>
</dbReference>
<dbReference type="SUPFAM" id="SSF56042">
    <property type="entry name" value="PurM C-terminal domain-like"/>
    <property type="match status" value="2"/>
</dbReference>
<dbReference type="EMBL" id="CAEZXX010000100">
    <property type="protein sequence ID" value="CAB4716095.1"/>
    <property type="molecule type" value="Genomic_DNA"/>
</dbReference>
<dbReference type="InterPro" id="IPR010918">
    <property type="entry name" value="PurM-like_C_dom"/>
</dbReference>
<reference evidence="13" key="1">
    <citation type="submission" date="2020-05" db="EMBL/GenBank/DDBJ databases">
        <authorList>
            <person name="Chiriac C."/>
            <person name="Salcher M."/>
            <person name="Ghai R."/>
            <person name="Kavagutti S V."/>
        </authorList>
    </citation>
    <scope>NUCLEOTIDE SEQUENCE</scope>
</reference>
<evidence type="ECO:0000256" key="2">
    <source>
        <dbReference type="ARBA" id="ARBA00022598"/>
    </source>
</evidence>
<keyword evidence="2" id="KW-0436">Ligase</keyword>
<evidence type="ECO:0000259" key="10">
    <source>
        <dbReference type="Pfam" id="PF18072"/>
    </source>
</evidence>
<gene>
    <name evidence="11" type="ORF">UFOPK2602_01431</name>
    <name evidence="12" type="ORF">UFOPK2806_02501</name>
    <name evidence="13" type="ORF">UFOPK3417_01097</name>
</gene>
<dbReference type="Pfam" id="PF02769">
    <property type="entry name" value="AIRS_C"/>
    <property type="match status" value="2"/>
</dbReference>
<dbReference type="CDD" id="cd02204">
    <property type="entry name" value="PurL_repeat2"/>
    <property type="match status" value="1"/>
</dbReference>
<dbReference type="InterPro" id="IPR041609">
    <property type="entry name" value="PurL_linker"/>
</dbReference>
<dbReference type="Pfam" id="PF02700">
    <property type="entry name" value="PurS"/>
    <property type="match status" value="1"/>
</dbReference>
<dbReference type="EMBL" id="CAEZYY010000061">
    <property type="protein sequence ID" value="CAB4772381.1"/>
    <property type="molecule type" value="Genomic_DNA"/>
</dbReference>
<dbReference type="GO" id="GO:0046872">
    <property type="term" value="F:metal ion binding"/>
    <property type="evidence" value="ECO:0007669"/>
    <property type="project" value="UniProtKB-KW"/>
</dbReference>
<evidence type="ECO:0000256" key="5">
    <source>
        <dbReference type="ARBA" id="ARBA00022755"/>
    </source>
</evidence>
<dbReference type="EMBL" id="CAFBLR010000100">
    <property type="protein sequence ID" value="CAB4877784.1"/>
    <property type="molecule type" value="Genomic_DNA"/>
</dbReference>
<dbReference type="GO" id="GO:0005524">
    <property type="term" value="F:ATP binding"/>
    <property type="evidence" value="ECO:0007669"/>
    <property type="project" value="UniProtKB-KW"/>
</dbReference>
<dbReference type="GO" id="GO:0004642">
    <property type="term" value="F:phosphoribosylformylglycinamidine synthase activity"/>
    <property type="evidence" value="ECO:0007669"/>
    <property type="project" value="InterPro"/>
</dbReference>
<feature type="domain" description="PurM-like C-terminal" evidence="9">
    <location>
        <begin position="777"/>
        <end position="911"/>
    </location>
</feature>
<dbReference type="Pfam" id="PF00586">
    <property type="entry name" value="AIRS"/>
    <property type="match status" value="2"/>
</dbReference>
<keyword evidence="6" id="KW-0067">ATP-binding</keyword>
<dbReference type="InterPro" id="IPR036604">
    <property type="entry name" value="PurS-like_sf"/>
</dbReference>
<dbReference type="InterPro" id="IPR010074">
    <property type="entry name" value="PRibForGlyAmidine_synth_PurL"/>
</dbReference>
<dbReference type="PANTHER" id="PTHR43555:SF1">
    <property type="entry name" value="PHOSPHORIBOSYLFORMYLGLYCINAMIDINE SYNTHASE SUBUNIT PURL"/>
    <property type="match status" value="1"/>
</dbReference>
<dbReference type="InterPro" id="IPR036921">
    <property type="entry name" value="PurM-like_N_sf"/>
</dbReference>